<dbReference type="Proteomes" id="UP000799750">
    <property type="component" value="Unassembled WGS sequence"/>
</dbReference>
<keyword evidence="5" id="KW-1185">Reference proteome</keyword>
<dbReference type="InterPro" id="IPR029071">
    <property type="entry name" value="Ubiquitin-like_domsf"/>
</dbReference>
<sequence>MSELVFAKQFLTALDSRPIKLSSDHIADPRSYPASNAYTLPRLPSNHPSKPRRKSPTSATSGLTITLKPLKASHPTISLPSQPLSTSVYDLKAAYAAQTSTDVAKIKVLYKKKPAPDSKTLSDFAGDGGEAGLEFGVMVMGALGGTPVGSPAVEIPQPVMGEEKEVGAVAQGPSGAEELKTEEFWGDLKGFLVQRLRDEGEGERWAKAFRGVWEKEG</sequence>
<reference evidence="4" key="1">
    <citation type="journal article" date="2020" name="Stud. Mycol.">
        <title>101 Dothideomycetes genomes: a test case for predicting lifestyles and emergence of pathogens.</title>
        <authorList>
            <person name="Haridas S."/>
            <person name="Albert R."/>
            <person name="Binder M."/>
            <person name="Bloem J."/>
            <person name="Labutti K."/>
            <person name="Salamov A."/>
            <person name="Andreopoulos B."/>
            <person name="Baker S."/>
            <person name="Barry K."/>
            <person name="Bills G."/>
            <person name="Bluhm B."/>
            <person name="Cannon C."/>
            <person name="Castanera R."/>
            <person name="Culley D."/>
            <person name="Daum C."/>
            <person name="Ezra D."/>
            <person name="Gonzalez J."/>
            <person name="Henrissat B."/>
            <person name="Kuo A."/>
            <person name="Liang C."/>
            <person name="Lipzen A."/>
            <person name="Lutzoni F."/>
            <person name="Magnuson J."/>
            <person name="Mondo S."/>
            <person name="Nolan M."/>
            <person name="Ohm R."/>
            <person name="Pangilinan J."/>
            <person name="Park H.-J."/>
            <person name="Ramirez L."/>
            <person name="Alfaro M."/>
            <person name="Sun H."/>
            <person name="Tritt A."/>
            <person name="Yoshinaga Y."/>
            <person name="Zwiers L.-H."/>
            <person name="Turgeon B."/>
            <person name="Goodwin S."/>
            <person name="Spatafora J."/>
            <person name="Crous P."/>
            <person name="Grigoriev I."/>
        </authorList>
    </citation>
    <scope>NUCLEOTIDE SEQUENCE</scope>
    <source>
        <strain evidence="4">CBS 269.34</strain>
    </source>
</reference>
<accession>A0A6A6QF62</accession>
<dbReference type="InterPro" id="IPR049256">
    <property type="entry name" value="Get5_C"/>
</dbReference>
<protein>
    <recommendedName>
        <fullName evidence="6">Ubiquitin-like domain-containing protein</fullName>
    </recommendedName>
</protein>
<dbReference type="Gene3D" id="3.10.20.90">
    <property type="entry name" value="Phosphatidylinositol 3-kinase Catalytic Subunit, Chain A, domain 1"/>
    <property type="match status" value="1"/>
</dbReference>
<evidence type="ECO:0000259" key="3">
    <source>
        <dbReference type="Pfam" id="PF17183"/>
    </source>
</evidence>
<name>A0A6A6QF62_9PEZI</name>
<feature type="domain" description="Get5 N-terminal" evidence="2">
    <location>
        <begin position="6"/>
        <end position="141"/>
    </location>
</feature>
<dbReference type="Gene3D" id="1.10.286.70">
    <property type="entry name" value="Get5 dimerization domain"/>
    <property type="match status" value="1"/>
</dbReference>
<evidence type="ECO:0000313" key="5">
    <source>
        <dbReference type="Proteomes" id="UP000799750"/>
    </source>
</evidence>
<feature type="region of interest" description="Disordered" evidence="1">
    <location>
        <begin position="32"/>
        <end position="60"/>
    </location>
</feature>
<feature type="domain" description="Get5 C-terminal" evidence="3">
    <location>
        <begin position="168"/>
        <end position="215"/>
    </location>
</feature>
<evidence type="ECO:0000313" key="4">
    <source>
        <dbReference type="EMBL" id="KAF2490253.1"/>
    </source>
</evidence>
<dbReference type="Pfam" id="PF12754">
    <property type="entry name" value="Get5_N"/>
    <property type="match status" value="1"/>
</dbReference>
<evidence type="ECO:0000259" key="2">
    <source>
        <dbReference type="Pfam" id="PF12754"/>
    </source>
</evidence>
<organism evidence="4 5">
    <name type="scientific">Lophium mytilinum</name>
    <dbReference type="NCBI Taxonomy" id="390894"/>
    <lineage>
        <taxon>Eukaryota</taxon>
        <taxon>Fungi</taxon>
        <taxon>Dikarya</taxon>
        <taxon>Ascomycota</taxon>
        <taxon>Pezizomycotina</taxon>
        <taxon>Dothideomycetes</taxon>
        <taxon>Pleosporomycetidae</taxon>
        <taxon>Mytilinidiales</taxon>
        <taxon>Mytilinidiaceae</taxon>
        <taxon>Lophium</taxon>
    </lineage>
</organism>
<dbReference type="OrthoDB" id="5366541at2759"/>
<evidence type="ECO:0000256" key="1">
    <source>
        <dbReference type="SAM" id="MobiDB-lite"/>
    </source>
</evidence>
<dbReference type="Pfam" id="PF17183">
    <property type="entry name" value="Get5_C"/>
    <property type="match status" value="1"/>
</dbReference>
<dbReference type="AlphaFoldDB" id="A0A6A6QF62"/>
<dbReference type="CDD" id="cd17039">
    <property type="entry name" value="Ubl_ubiquitin_like"/>
    <property type="match status" value="1"/>
</dbReference>
<dbReference type="EMBL" id="MU004197">
    <property type="protein sequence ID" value="KAF2490253.1"/>
    <property type="molecule type" value="Genomic_DNA"/>
</dbReference>
<dbReference type="InterPro" id="IPR024737">
    <property type="entry name" value="Get5_N"/>
</dbReference>
<gene>
    <name evidence="4" type="ORF">BU16DRAFT_621900</name>
</gene>
<proteinExistence type="predicted"/>
<evidence type="ECO:0008006" key="6">
    <source>
        <dbReference type="Google" id="ProtNLM"/>
    </source>
</evidence>
<dbReference type="SUPFAM" id="SSF54236">
    <property type="entry name" value="Ubiquitin-like"/>
    <property type="match status" value="1"/>
</dbReference>